<dbReference type="RefSeq" id="WP_101183175.1">
    <property type="nucleotide sequence ID" value="NZ_CP031218.1"/>
</dbReference>
<dbReference type="EMBL" id="NXIF01000002">
    <property type="protein sequence ID" value="PKI82222.1"/>
    <property type="molecule type" value="Genomic_DNA"/>
</dbReference>
<dbReference type="PROSITE" id="PS50112">
    <property type="entry name" value="PAS"/>
    <property type="match status" value="3"/>
</dbReference>
<dbReference type="Gene3D" id="3.30.565.10">
    <property type="entry name" value="Histidine kinase-like ATPase, C-terminal domain"/>
    <property type="match status" value="1"/>
</dbReference>
<dbReference type="OrthoDB" id="9761263at2"/>
<dbReference type="NCBIfam" id="TIGR00229">
    <property type="entry name" value="sensory_box"/>
    <property type="match status" value="3"/>
</dbReference>
<dbReference type="GO" id="GO:0005524">
    <property type="term" value="F:ATP binding"/>
    <property type="evidence" value="ECO:0007669"/>
    <property type="project" value="UniProtKB-KW"/>
</dbReference>
<dbReference type="SMART" id="SM00388">
    <property type="entry name" value="HisKA"/>
    <property type="match status" value="1"/>
</dbReference>
<dbReference type="PROSITE" id="PS50109">
    <property type="entry name" value="HIS_KIN"/>
    <property type="match status" value="1"/>
</dbReference>
<dbReference type="GO" id="GO:0000155">
    <property type="term" value="F:phosphorelay sensor kinase activity"/>
    <property type="evidence" value="ECO:0007669"/>
    <property type="project" value="InterPro"/>
</dbReference>
<protein>
    <recommendedName>
        <fullName evidence="2">histidine kinase</fullName>
        <ecNumber evidence="2">2.7.13.3</ecNumber>
    </recommendedName>
</protein>
<dbReference type="InterPro" id="IPR000014">
    <property type="entry name" value="PAS"/>
</dbReference>
<dbReference type="SUPFAM" id="SSF47384">
    <property type="entry name" value="Homodimeric domain of signal transducing histidine kinase"/>
    <property type="match status" value="1"/>
</dbReference>
<name>A0A2N1J6Y6_9BACT</name>
<feature type="domain" description="PAC" evidence="11">
    <location>
        <begin position="192"/>
        <end position="244"/>
    </location>
</feature>
<dbReference type="PANTHER" id="PTHR43065">
    <property type="entry name" value="SENSOR HISTIDINE KINASE"/>
    <property type="match status" value="1"/>
</dbReference>
<dbReference type="InterPro" id="IPR004358">
    <property type="entry name" value="Sig_transdc_His_kin-like_C"/>
</dbReference>
<evidence type="ECO:0000256" key="7">
    <source>
        <dbReference type="ARBA" id="ARBA00022840"/>
    </source>
</evidence>
<dbReference type="CDD" id="cd00130">
    <property type="entry name" value="PAS"/>
    <property type="match status" value="3"/>
</dbReference>
<dbReference type="SMART" id="SM00387">
    <property type="entry name" value="HATPase_c"/>
    <property type="match status" value="1"/>
</dbReference>
<comment type="catalytic activity">
    <reaction evidence="1">
        <text>ATP + protein L-histidine = ADP + protein N-phospho-L-histidine.</text>
        <dbReference type="EC" id="2.7.13.3"/>
    </reaction>
</comment>
<dbReference type="Pfam" id="PF13426">
    <property type="entry name" value="PAS_9"/>
    <property type="match status" value="2"/>
</dbReference>
<dbReference type="KEGG" id="ahs:AHALO_1641"/>
<dbReference type="InterPro" id="IPR013656">
    <property type="entry name" value="PAS_4"/>
</dbReference>
<evidence type="ECO:0000259" key="10">
    <source>
        <dbReference type="PROSITE" id="PS50112"/>
    </source>
</evidence>
<feature type="domain" description="PAS" evidence="10">
    <location>
        <begin position="364"/>
        <end position="422"/>
    </location>
</feature>
<keyword evidence="13" id="KW-1185">Reference proteome</keyword>
<feature type="domain" description="PAC" evidence="11">
    <location>
        <begin position="435"/>
        <end position="489"/>
    </location>
</feature>
<comment type="caution">
    <text evidence="12">The sequence shown here is derived from an EMBL/GenBank/DDBJ whole genome shotgun (WGS) entry which is preliminary data.</text>
</comment>
<dbReference type="InterPro" id="IPR036890">
    <property type="entry name" value="HATPase_C_sf"/>
</dbReference>
<dbReference type="NCBIfam" id="TIGR03804">
    <property type="entry name" value="para_beta_helix"/>
    <property type="match status" value="1"/>
</dbReference>
<keyword evidence="6" id="KW-0418">Kinase</keyword>
<dbReference type="PROSITE" id="PS50113">
    <property type="entry name" value="PAC"/>
    <property type="match status" value="2"/>
</dbReference>
<sequence>MINNYIKLLLKSTNDLVYEFNSSTKTLKWHNNINKYFNLKNSNDCFEEFYSLITDDSQNEFLDKKNSNKDFIEIVFFIKDKNKKIRTFSDSSFKFIHNKQSIYIGTCKDITENLNYKLDTKNITNIIDSIDDFIFYKDLNFRYIECNKAFCNYVNRKKEQIIGKKDSEIFTKDTANFVNWYDNELLNKKESILSEKWITDGNNNQRFIQTKKTLVKDKQNKPFAILGISRDLTSKKQKEKELEESKKTYIRLFEANKVPVLFIDPQTYYIIDANKAALKFYGYTLEEIRAEKISNINTLTKEEVHHEMHLANEEKRDSFIFKHRLKSGIIKDVEVFSGPLKYKNRKVLYSLIHDITNKVKVQKALRQANTIYQNTKEGIFITDLEGNILSSNKAFTNITGYKKEEVIGKNPRFLKSHKHPNSLYSNLWEEIKSKGFWEGEIINKNKEGKNYPQWLTINTVYDLKNNPINYIAVFNDFSKIKEQEQLLREKDHIMFQQSKMASMGEMLRNIAHQWRQPLSVISSSASGLKLKQELKLLEPKEIPEFCDGILKSAKYLSETIDDFTNFFKNQNKKKEFSIKDAINKAVQLSSASLKNNEIDIITHINDCKLYGVENEFVQVMLNIINNSKDAFHEKNIENKKVIISNTLGKELTHLSIKDNAGGIANNIMEKIFEPYFTTKDKLQGTGIGLYMSQEIIRSHLKGEIRVENYQENQDKGANFTLDIPYTI</sequence>
<dbReference type="SUPFAM" id="SSF55785">
    <property type="entry name" value="PYP-like sensor domain (PAS domain)"/>
    <property type="match status" value="3"/>
</dbReference>
<dbReference type="Proteomes" id="UP000233248">
    <property type="component" value="Unassembled WGS sequence"/>
</dbReference>
<feature type="domain" description="PAS" evidence="10">
    <location>
        <begin position="245"/>
        <end position="288"/>
    </location>
</feature>
<dbReference type="AlphaFoldDB" id="A0A2N1J6Y6"/>
<evidence type="ECO:0000256" key="4">
    <source>
        <dbReference type="ARBA" id="ARBA00022679"/>
    </source>
</evidence>
<feature type="domain" description="Histidine kinase" evidence="9">
    <location>
        <begin position="509"/>
        <end position="727"/>
    </location>
</feature>
<dbReference type="PANTHER" id="PTHR43065:SF10">
    <property type="entry name" value="PEROXIDE STRESS-ACTIVATED HISTIDINE KINASE MAK3"/>
    <property type="match status" value="1"/>
</dbReference>
<dbReference type="InterPro" id="IPR005467">
    <property type="entry name" value="His_kinase_dom"/>
</dbReference>
<dbReference type="Gene3D" id="3.30.450.20">
    <property type="entry name" value="PAS domain"/>
    <property type="match status" value="3"/>
</dbReference>
<reference evidence="12 13" key="1">
    <citation type="submission" date="2017-09" db="EMBL/GenBank/DDBJ databases">
        <title>Genomics of the genus Arcobacter.</title>
        <authorList>
            <person name="Perez-Cataluna A."/>
            <person name="Figueras M.J."/>
            <person name="Salas-Masso N."/>
        </authorList>
    </citation>
    <scope>NUCLEOTIDE SEQUENCE [LARGE SCALE GENOMIC DNA]</scope>
    <source>
        <strain evidence="12 13">DSM 18005</strain>
    </source>
</reference>
<evidence type="ECO:0000256" key="8">
    <source>
        <dbReference type="ARBA" id="ARBA00023012"/>
    </source>
</evidence>
<accession>A0A2N1J6Y6</accession>
<evidence type="ECO:0000256" key="6">
    <source>
        <dbReference type="ARBA" id="ARBA00022777"/>
    </source>
</evidence>
<feature type="domain" description="PAS" evidence="10">
    <location>
        <begin position="119"/>
        <end position="164"/>
    </location>
</feature>
<evidence type="ECO:0000313" key="12">
    <source>
        <dbReference type="EMBL" id="PKI82222.1"/>
    </source>
</evidence>
<keyword evidence="7" id="KW-0067">ATP-binding</keyword>
<keyword evidence="3" id="KW-0597">Phosphoprotein</keyword>
<dbReference type="CDD" id="cd00082">
    <property type="entry name" value="HisKA"/>
    <property type="match status" value="1"/>
</dbReference>
<evidence type="ECO:0000256" key="2">
    <source>
        <dbReference type="ARBA" id="ARBA00012438"/>
    </source>
</evidence>
<dbReference type="InterPro" id="IPR003594">
    <property type="entry name" value="HATPase_dom"/>
</dbReference>
<evidence type="ECO:0000256" key="5">
    <source>
        <dbReference type="ARBA" id="ARBA00022741"/>
    </source>
</evidence>
<dbReference type="SMART" id="SM00091">
    <property type="entry name" value="PAS"/>
    <property type="match status" value="3"/>
</dbReference>
<dbReference type="InterPro" id="IPR022441">
    <property type="entry name" value="Para_beta_helix_rpt-2"/>
</dbReference>
<keyword evidence="4" id="KW-0808">Transferase</keyword>
<dbReference type="PRINTS" id="PR00344">
    <property type="entry name" value="BCTRLSENSOR"/>
</dbReference>
<dbReference type="InterPro" id="IPR000700">
    <property type="entry name" value="PAS-assoc_C"/>
</dbReference>
<evidence type="ECO:0000259" key="11">
    <source>
        <dbReference type="PROSITE" id="PS50113"/>
    </source>
</evidence>
<organism evidence="12 13">
    <name type="scientific">Malaciobacter halophilus</name>
    <dbReference type="NCBI Taxonomy" id="197482"/>
    <lineage>
        <taxon>Bacteria</taxon>
        <taxon>Pseudomonadati</taxon>
        <taxon>Campylobacterota</taxon>
        <taxon>Epsilonproteobacteria</taxon>
        <taxon>Campylobacterales</taxon>
        <taxon>Arcobacteraceae</taxon>
        <taxon>Malaciobacter</taxon>
    </lineage>
</organism>
<keyword evidence="8" id="KW-0902">Two-component regulatory system</keyword>
<evidence type="ECO:0000256" key="3">
    <source>
        <dbReference type="ARBA" id="ARBA00022553"/>
    </source>
</evidence>
<dbReference type="Pfam" id="PF02518">
    <property type="entry name" value="HATPase_c"/>
    <property type="match status" value="1"/>
</dbReference>
<proteinExistence type="predicted"/>
<dbReference type="EC" id="2.7.13.3" evidence="2"/>
<evidence type="ECO:0000259" key="9">
    <source>
        <dbReference type="PROSITE" id="PS50109"/>
    </source>
</evidence>
<dbReference type="InterPro" id="IPR036097">
    <property type="entry name" value="HisK_dim/P_sf"/>
</dbReference>
<dbReference type="Gene3D" id="1.10.287.130">
    <property type="match status" value="1"/>
</dbReference>
<gene>
    <name evidence="12" type="ORF">CP960_00265</name>
</gene>
<dbReference type="SUPFAM" id="SSF55874">
    <property type="entry name" value="ATPase domain of HSP90 chaperone/DNA topoisomerase II/histidine kinase"/>
    <property type="match status" value="1"/>
</dbReference>
<evidence type="ECO:0000313" key="13">
    <source>
        <dbReference type="Proteomes" id="UP000233248"/>
    </source>
</evidence>
<keyword evidence="5" id="KW-0547">Nucleotide-binding</keyword>
<dbReference type="Pfam" id="PF00512">
    <property type="entry name" value="HisKA"/>
    <property type="match status" value="1"/>
</dbReference>
<dbReference type="InterPro" id="IPR035965">
    <property type="entry name" value="PAS-like_dom_sf"/>
</dbReference>
<evidence type="ECO:0000256" key="1">
    <source>
        <dbReference type="ARBA" id="ARBA00000085"/>
    </source>
</evidence>
<dbReference type="InterPro" id="IPR003661">
    <property type="entry name" value="HisK_dim/P_dom"/>
</dbReference>
<dbReference type="Pfam" id="PF08448">
    <property type="entry name" value="PAS_4"/>
    <property type="match status" value="1"/>
</dbReference>